<reference evidence="2 3" key="1">
    <citation type="submission" date="2015-12" db="EMBL/GenBank/DDBJ databases">
        <title>The genome of Folsomia candida.</title>
        <authorList>
            <person name="Faddeeva A."/>
            <person name="Derks M.F."/>
            <person name="Anvar Y."/>
            <person name="Smit S."/>
            <person name="Van Straalen N."/>
            <person name="Roelofs D."/>
        </authorList>
    </citation>
    <scope>NUCLEOTIDE SEQUENCE [LARGE SCALE GENOMIC DNA]</scope>
    <source>
        <strain evidence="2 3">VU population</strain>
        <tissue evidence="2">Whole body</tissue>
    </source>
</reference>
<feature type="compositionally biased region" description="Polar residues" evidence="1">
    <location>
        <begin position="16"/>
        <end position="26"/>
    </location>
</feature>
<dbReference type="AlphaFoldDB" id="A0A226EU82"/>
<accession>A0A226EU82</accession>
<name>A0A226EU82_FOLCA</name>
<evidence type="ECO:0000313" key="2">
    <source>
        <dbReference type="EMBL" id="OXA60707.1"/>
    </source>
</evidence>
<dbReference type="EMBL" id="LNIX01000002">
    <property type="protein sequence ID" value="OXA60707.1"/>
    <property type="molecule type" value="Genomic_DNA"/>
</dbReference>
<evidence type="ECO:0000256" key="1">
    <source>
        <dbReference type="SAM" id="MobiDB-lite"/>
    </source>
</evidence>
<protein>
    <submittedName>
        <fullName evidence="2">Uncharacterized protein</fullName>
    </submittedName>
</protein>
<comment type="caution">
    <text evidence="2">The sequence shown here is derived from an EMBL/GenBank/DDBJ whole genome shotgun (WGS) entry which is preliminary data.</text>
</comment>
<gene>
    <name evidence="2" type="ORF">Fcan01_05842</name>
</gene>
<dbReference type="Proteomes" id="UP000198287">
    <property type="component" value="Unassembled WGS sequence"/>
</dbReference>
<feature type="compositionally biased region" description="Polar residues" evidence="1">
    <location>
        <begin position="122"/>
        <end position="135"/>
    </location>
</feature>
<proteinExistence type="predicted"/>
<feature type="region of interest" description="Disordered" evidence="1">
    <location>
        <begin position="118"/>
        <end position="148"/>
    </location>
</feature>
<sequence length="148" mass="16454">MAASNNYDLMNAEGSEMTNQAESSETSRFQGLDYKTMIGILKANMKEADSMLDKVSELSIKFGEHLTTLTTIVDPEANAILFRKMPGFDLDAVDEQFPIPKEEVESRYEKLCEMLDNETEKQLSNQQETSANLASSVADVNRTGASKE</sequence>
<organism evidence="2 3">
    <name type="scientific">Folsomia candida</name>
    <name type="common">Springtail</name>
    <dbReference type="NCBI Taxonomy" id="158441"/>
    <lineage>
        <taxon>Eukaryota</taxon>
        <taxon>Metazoa</taxon>
        <taxon>Ecdysozoa</taxon>
        <taxon>Arthropoda</taxon>
        <taxon>Hexapoda</taxon>
        <taxon>Collembola</taxon>
        <taxon>Entomobryomorpha</taxon>
        <taxon>Isotomoidea</taxon>
        <taxon>Isotomidae</taxon>
        <taxon>Proisotominae</taxon>
        <taxon>Folsomia</taxon>
    </lineage>
</organism>
<keyword evidence="3" id="KW-1185">Reference proteome</keyword>
<evidence type="ECO:0000313" key="3">
    <source>
        <dbReference type="Proteomes" id="UP000198287"/>
    </source>
</evidence>
<feature type="region of interest" description="Disordered" evidence="1">
    <location>
        <begin position="1"/>
        <end position="26"/>
    </location>
</feature>